<evidence type="ECO:0000313" key="3">
    <source>
        <dbReference type="Proteomes" id="UP000002747"/>
    </source>
</evidence>
<proteinExistence type="predicted"/>
<dbReference type="KEGG" id="pay:PAU_00412"/>
<evidence type="ECO:0000313" key="2">
    <source>
        <dbReference type="EMBL" id="CAQ82505.1"/>
    </source>
</evidence>
<gene>
    <name evidence="2" type="ordered locus">PAU_00412</name>
</gene>
<reference evidence="2 3" key="1">
    <citation type="journal article" date="2009" name="BMC Genomics">
        <title>Comparative genomics of the emerging human pathogen Photorhabdus asymbiotica with the insect pathogen Photorhabdus luminescens.</title>
        <authorList>
            <person name="Wilkinson P."/>
            <person name="Waterfield N.R."/>
            <person name="Crossman L."/>
            <person name="Corton C."/>
            <person name="Sanchez-Contreras M."/>
            <person name="Vlisidou I."/>
            <person name="Barron A."/>
            <person name="Bignell A."/>
            <person name="Clark L."/>
            <person name="Ormond D."/>
            <person name="Mayho M."/>
            <person name="Bason N."/>
            <person name="Smith F."/>
            <person name="Simmonds M."/>
            <person name="Churcher C."/>
            <person name="Harris D."/>
            <person name="Thompson N.R."/>
            <person name="Quail M."/>
            <person name="Parkhill J."/>
            <person name="ffrench-Constant R.H."/>
        </authorList>
    </citation>
    <scope>NUCLEOTIDE SEQUENCE [LARGE SCALE GENOMIC DNA]</scope>
    <source>
        <strain evidence="3">ATCC 43949 / 3105-77</strain>
    </source>
</reference>
<accession>C7BJ01</accession>
<sequence length="196" mass="21296">MIFFGFSAIVREFKSIGITATEYFDKNGKCYIKISGHAGPRRIITGTRYGANNPKMLAMGIEQQGLNSSIVKGVKFCIIFSVMYRTIEAVFKDEYTLADFIGNITVDMAKTAVIAATSWAVGSFLTTTAILGGSIIAVAGIVILIGFGVAVGLEILDTKYGISKKLIELIKEEMKRKPKSPEGNLQHVFNSLGKIK</sequence>
<dbReference type="EMBL" id="FM162591">
    <property type="protein sequence ID" value="CAQ82505.1"/>
    <property type="molecule type" value="Genomic_DNA"/>
</dbReference>
<organism evidence="2 3">
    <name type="scientific">Photorhabdus asymbiotica subsp. asymbiotica (strain ATCC 43949 / 3105-77)</name>
    <name type="common">Xenorhabdus luminescens (strain 2)</name>
    <dbReference type="NCBI Taxonomy" id="553480"/>
    <lineage>
        <taxon>Bacteria</taxon>
        <taxon>Pseudomonadati</taxon>
        <taxon>Pseudomonadota</taxon>
        <taxon>Gammaproteobacteria</taxon>
        <taxon>Enterobacterales</taxon>
        <taxon>Morganellaceae</taxon>
        <taxon>Photorhabdus</taxon>
    </lineage>
</organism>
<keyword evidence="1" id="KW-1133">Transmembrane helix</keyword>
<keyword evidence="1" id="KW-0472">Membrane</keyword>
<dbReference type="STRING" id="291112.PAU_00412"/>
<evidence type="ECO:0000256" key="1">
    <source>
        <dbReference type="SAM" id="Phobius"/>
    </source>
</evidence>
<dbReference type="AlphaFoldDB" id="C7BJ01"/>
<keyword evidence="1" id="KW-0812">Transmembrane</keyword>
<protein>
    <submittedName>
        <fullName evidence="2">Membrane protein</fullName>
    </submittedName>
</protein>
<dbReference type="Proteomes" id="UP000002747">
    <property type="component" value="Chromosome"/>
</dbReference>
<name>C7BJ01_PHOAA</name>
<dbReference type="eggNOG" id="COG4104">
    <property type="taxonomic scope" value="Bacteria"/>
</dbReference>
<feature type="transmembrane region" description="Helical" evidence="1">
    <location>
        <begin position="130"/>
        <end position="156"/>
    </location>
</feature>